<dbReference type="InterPro" id="IPR006311">
    <property type="entry name" value="TAT_signal"/>
</dbReference>
<dbReference type="GeneID" id="96612583"/>
<dbReference type="OrthoDB" id="597333at2"/>
<dbReference type="Gene3D" id="3.40.50.410">
    <property type="entry name" value="von Willebrand factor, type A domain"/>
    <property type="match status" value="1"/>
</dbReference>
<dbReference type="Pfam" id="PF13519">
    <property type="entry name" value="VWA_2"/>
    <property type="match status" value="1"/>
</dbReference>
<protein>
    <submittedName>
        <fullName evidence="6">Flp pilus assembly protein TadB</fullName>
    </submittedName>
</protein>
<evidence type="ECO:0000313" key="6">
    <source>
        <dbReference type="EMBL" id="AIY19865.2"/>
    </source>
</evidence>
<keyword evidence="4" id="KW-1133">Transmembrane helix</keyword>
<dbReference type="GO" id="GO:0005886">
    <property type="term" value="C:plasma membrane"/>
    <property type="evidence" value="ECO:0007669"/>
    <property type="project" value="UniProtKB-SubCell"/>
</dbReference>
<evidence type="ECO:0000256" key="4">
    <source>
        <dbReference type="ARBA" id="ARBA00022989"/>
    </source>
</evidence>
<dbReference type="PANTHER" id="PTHR35007:SF1">
    <property type="entry name" value="PILUS ASSEMBLY PROTEIN"/>
    <property type="match status" value="1"/>
</dbReference>
<dbReference type="PANTHER" id="PTHR35007">
    <property type="entry name" value="INTEGRAL MEMBRANE PROTEIN-RELATED"/>
    <property type="match status" value="1"/>
</dbReference>
<accession>A0A0A1DWN3</accession>
<proteinExistence type="predicted"/>
<dbReference type="Gene3D" id="1.20.81.30">
    <property type="entry name" value="Type II secretion system (T2SS), domain F"/>
    <property type="match status" value="1"/>
</dbReference>
<evidence type="ECO:0000256" key="2">
    <source>
        <dbReference type="ARBA" id="ARBA00022475"/>
    </source>
</evidence>
<dbReference type="Pfam" id="PF00482">
    <property type="entry name" value="T2SSF"/>
    <property type="match status" value="1"/>
</dbReference>
<dbReference type="RefSeq" id="WP_052138482.1">
    <property type="nucleotide sequence ID" value="NZ_BJMC01000008.1"/>
</dbReference>
<dbReference type="SMART" id="SM00327">
    <property type="entry name" value="VWA"/>
    <property type="match status" value="1"/>
</dbReference>
<comment type="subcellular location">
    <subcellularLocation>
        <location evidence="1">Cell membrane</location>
        <topology evidence="1">Multi-pass membrane protein</topology>
    </subcellularLocation>
</comment>
<evidence type="ECO:0000256" key="5">
    <source>
        <dbReference type="ARBA" id="ARBA00023136"/>
    </source>
</evidence>
<dbReference type="eggNOG" id="COG4965">
    <property type="taxonomic scope" value="Bacteria"/>
</dbReference>
<dbReference type="STRING" id="2045.KR76_11055"/>
<dbReference type="InterPro" id="IPR042094">
    <property type="entry name" value="T2SS_GspF_sf"/>
</dbReference>
<evidence type="ECO:0000256" key="3">
    <source>
        <dbReference type="ARBA" id="ARBA00022692"/>
    </source>
</evidence>
<keyword evidence="2" id="KW-1003">Cell membrane</keyword>
<dbReference type="InterPro" id="IPR036465">
    <property type="entry name" value="vWFA_dom_sf"/>
</dbReference>
<dbReference type="HOGENOM" id="CLU_420219_0_0_11"/>
<dbReference type="InterPro" id="IPR018076">
    <property type="entry name" value="T2SS_GspF_dom"/>
</dbReference>
<name>A0A0A1DWN3_NOCSI</name>
<dbReference type="InterPro" id="IPR002035">
    <property type="entry name" value="VWF_A"/>
</dbReference>
<keyword evidence="3" id="KW-0812">Transmembrane</keyword>
<dbReference type="KEGG" id="psim:KR76_11055"/>
<dbReference type="AlphaFoldDB" id="A0A0A1DWN3"/>
<sequence>MSGRRALLRRCAALLVAVLAVLLVPAQAHAEDATIGHVESTGDGLRILVDVPAGVQVDLGGVTATLEGQALDATAEGTSSGSVVKRTTILVVDTSNSMRRQGRFAAAKQAASTYLDAVPADVAVGIVTFDSKVTVALAPTTDRAAAQTVVDGLALHRDTLLYDGVIAAAQAAGDDGQRTLLVLSDGADAGSTASLDAATAAIKDAGLRVHAVGLDLGEKQLTPLRTLAAAGKGEVITASGAALAQTFAAEAEALADQVLVTAPLPDGFDAELANVEVSLPTTASGTLVARALAPVQSAGSASVTPAPQPTLTDERGWVAPGWLLWAGLGAFALGLLAVAVLLVPSRPAPMSIADRVTAYSTRVTGLEERHDTKPPAEPVLDQAKAAAASVLEHNSALNERMTRRLAAAGSEFKPSEWLLVHIGAVLAAGVIGLLLGRGNIIVGLLFMVIGFLVPPIYLRFMAGRRRRAFDNALPEVLQLLSGALSAGLSLAQAVDTVVREGPEPIASEFKRVLVEARIGVSIEDAFEGVAARFQSKDFGWAVMAIRIQRQVGGNLAELLTTVAATMRERQYLRRHVRALSAEGRLSAVILCILPPAFAVFLFVANRSFLDPLVHDPRGWILTGFGVLWMAIGSFWMSQMVKVDA</sequence>
<dbReference type="Proteomes" id="UP000030300">
    <property type="component" value="Chromosome"/>
</dbReference>
<evidence type="ECO:0000313" key="7">
    <source>
        <dbReference type="Proteomes" id="UP000030300"/>
    </source>
</evidence>
<dbReference type="CDD" id="cd00198">
    <property type="entry name" value="vWFA"/>
    <property type="match status" value="1"/>
</dbReference>
<dbReference type="EMBL" id="CP009896">
    <property type="protein sequence ID" value="AIY19865.2"/>
    <property type="molecule type" value="Genomic_DNA"/>
</dbReference>
<evidence type="ECO:0000256" key="1">
    <source>
        <dbReference type="ARBA" id="ARBA00004651"/>
    </source>
</evidence>
<dbReference type="PROSITE" id="PS50234">
    <property type="entry name" value="VWFA"/>
    <property type="match status" value="1"/>
</dbReference>
<organism evidence="6 7">
    <name type="scientific">Nocardioides simplex</name>
    <name type="common">Arthrobacter simplex</name>
    <dbReference type="NCBI Taxonomy" id="2045"/>
    <lineage>
        <taxon>Bacteria</taxon>
        <taxon>Bacillati</taxon>
        <taxon>Actinomycetota</taxon>
        <taxon>Actinomycetes</taxon>
        <taxon>Propionibacteriales</taxon>
        <taxon>Nocardioidaceae</taxon>
        <taxon>Pimelobacter</taxon>
    </lineage>
</organism>
<gene>
    <name evidence="6" type="ORF">KR76_11055</name>
</gene>
<keyword evidence="7" id="KW-1185">Reference proteome</keyword>
<dbReference type="PROSITE" id="PS51318">
    <property type="entry name" value="TAT"/>
    <property type="match status" value="1"/>
</dbReference>
<dbReference type="SUPFAM" id="SSF53300">
    <property type="entry name" value="vWA-like"/>
    <property type="match status" value="1"/>
</dbReference>
<keyword evidence="5" id="KW-0472">Membrane</keyword>
<reference evidence="6 7" key="1">
    <citation type="journal article" date="2015" name="Genome Announc.">
        <title>Complete Genome Sequence of Steroid-Transforming Nocardioides simplex VKM Ac-2033D.</title>
        <authorList>
            <person name="Shtratnikova V.Y."/>
            <person name="Schelkunov M.I."/>
            <person name="Pekov Y.A."/>
            <person name="Fokina V.V."/>
            <person name="Logacheva M.D."/>
            <person name="Sokolov S.L."/>
            <person name="Bragin E.Y."/>
            <person name="Ashapkin V.V."/>
            <person name="Donova M.V."/>
        </authorList>
    </citation>
    <scope>NUCLEOTIDE SEQUENCE [LARGE SCALE GENOMIC DNA]</scope>
    <source>
        <strain evidence="6 7">VKM Ac-2033D</strain>
    </source>
</reference>